<dbReference type="Pfam" id="PF00172">
    <property type="entry name" value="Zn_clus"/>
    <property type="match status" value="1"/>
</dbReference>
<keyword evidence="3" id="KW-0805">Transcription regulation</keyword>
<dbReference type="OrthoDB" id="654211at2759"/>
<dbReference type="GO" id="GO:0008270">
    <property type="term" value="F:zinc ion binding"/>
    <property type="evidence" value="ECO:0007669"/>
    <property type="project" value="UniProtKB-KW"/>
</dbReference>
<feature type="domain" description="Zn(2)-C6 fungal-type" evidence="8">
    <location>
        <begin position="66"/>
        <end position="95"/>
    </location>
</feature>
<dbReference type="PROSITE" id="PS00463">
    <property type="entry name" value="ZN2_CY6_FUNGAL_1"/>
    <property type="match status" value="1"/>
</dbReference>
<feature type="compositionally biased region" description="Polar residues" evidence="7">
    <location>
        <begin position="106"/>
        <end position="124"/>
    </location>
</feature>
<keyword evidence="6" id="KW-0863">Zinc-finger</keyword>
<dbReference type="PROSITE" id="PS50157">
    <property type="entry name" value="ZINC_FINGER_C2H2_2"/>
    <property type="match status" value="2"/>
</dbReference>
<proteinExistence type="predicted"/>
<reference evidence="10 11" key="1">
    <citation type="journal article" date="2014" name="BMC Genomics">
        <title>Genome sequencing of four Aureobasidium pullulans varieties: biotechnological potential, stress tolerance, and description of new species.</title>
        <authorList>
            <person name="Gostin Ar C."/>
            <person name="Ohm R.A."/>
            <person name="Kogej T."/>
            <person name="Sonjak S."/>
            <person name="Turk M."/>
            <person name="Zajc J."/>
            <person name="Zalar P."/>
            <person name="Grube M."/>
            <person name="Sun H."/>
            <person name="Han J."/>
            <person name="Sharma A."/>
            <person name="Chiniquy J."/>
            <person name="Ngan C.Y."/>
            <person name="Lipzen A."/>
            <person name="Barry K."/>
            <person name="Grigoriev I.V."/>
            <person name="Gunde-Cimerman N."/>
        </authorList>
    </citation>
    <scope>NUCLEOTIDE SEQUENCE [LARGE SCALE GENOMIC DNA]</scope>
    <source>
        <strain evidence="10 11">CBS 147.97</strain>
    </source>
</reference>
<evidence type="ECO:0000256" key="2">
    <source>
        <dbReference type="ARBA" id="ARBA00022833"/>
    </source>
</evidence>
<dbReference type="InterPro" id="IPR036864">
    <property type="entry name" value="Zn2-C6_fun-type_DNA-bd_sf"/>
</dbReference>
<dbReference type="InterPro" id="IPR013087">
    <property type="entry name" value="Znf_C2H2_type"/>
</dbReference>
<evidence type="ECO:0000313" key="11">
    <source>
        <dbReference type="Proteomes" id="UP000027730"/>
    </source>
</evidence>
<evidence type="ECO:0000256" key="5">
    <source>
        <dbReference type="ARBA" id="ARBA00023242"/>
    </source>
</evidence>
<dbReference type="CDD" id="cd00067">
    <property type="entry name" value="GAL4"/>
    <property type="match status" value="1"/>
</dbReference>
<feature type="non-terminal residue" evidence="10">
    <location>
        <position position="1"/>
    </location>
</feature>
<evidence type="ECO:0000256" key="4">
    <source>
        <dbReference type="ARBA" id="ARBA00023163"/>
    </source>
</evidence>
<name>A0A074WK71_9PEZI</name>
<dbReference type="Proteomes" id="UP000027730">
    <property type="component" value="Unassembled WGS sequence"/>
</dbReference>
<dbReference type="PROSITE" id="PS00028">
    <property type="entry name" value="ZINC_FINGER_C2H2_1"/>
    <property type="match status" value="2"/>
</dbReference>
<dbReference type="PANTHER" id="PTHR47660">
    <property type="entry name" value="TRANSCRIPTION FACTOR WITH C2H2 AND ZN(2)-CYS(6) DNA BINDING DOMAIN (EUROFUNG)-RELATED-RELATED"/>
    <property type="match status" value="1"/>
</dbReference>
<evidence type="ECO:0000256" key="1">
    <source>
        <dbReference type="ARBA" id="ARBA00022723"/>
    </source>
</evidence>
<keyword evidence="11" id="KW-1185">Reference proteome</keyword>
<dbReference type="PROSITE" id="PS50048">
    <property type="entry name" value="ZN2_CY6_FUNGAL_2"/>
    <property type="match status" value="1"/>
</dbReference>
<evidence type="ECO:0000256" key="6">
    <source>
        <dbReference type="PROSITE-ProRule" id="PRU00042"/>
    </source>
</evidence>
<keyword evidence="4" id="KW-0804">Transcription</keyword>
<dbReference type="CDD" id="cd12148">
    <property type="entry name" value="fungal_TF_MHR"/>
    <property type="match status" value="1"/>
</dbReference>
<dbReference type="SMART" id="SM00355">
    <property type="entry name" value="ZnF_C2H2"/>
    <property type="match status" value="2"/>
</dbReference>
<dbReference type="SMART" id="SM00066">
    <property type="entry name" value="GAL4"/>
    <property type="match status" value="1"/>
</dbReference>
<sequence>TFQCPQCHRSFGRIEHLRRHANSHGEARSFKCAACNKGFNRLDTLQRHELIHQKDPGVSKLKGARACKECAGSKVRCNGTLPCQRCSSKNVDCIYPSAGSPAQAMDSPSSAISDYASTPGTSDNISSSVLESTAFPRQLEQSLPYIGQAVPYPEQPSTNIADPWSCDSRPGVASQPPLLMSESFSAYAQNLLPQSTLSPFGGSYSGTEASFEISHGSPFPRDRHASLDQLSTRPRLAPNMRAKTVLLDSSSPNSQLTLASLREEPVFNRSDVRGSFHRSFIPATTYLSRRRRLSFPLSGDVLPAFQDNSYITFNMLSEQTYFSIQQSFITVCTGLTAYQPPYGSSYFPSLKTLNALVKLYLERFHPVLPILHQPTMNLDGCHWILSLAVVTIGSHMSDFEQSEEYSLCFDEFLRRAISALNPHDTIDRITLCQAKLLTCINQIYSGEESWQESAYNEFLTDLISFCQLEWKMSETGFTTYASEGQESEFWKRWVQLESCRRTGYAIWMLDAMWAYQFQVQPRLSLADGRMPLPCQEVLWEAKTALQWHHIFQFSPSNTTLASCLQSLQNEKFLQNTMGEFSRIILVHGFYHQCWELERVEIESQPIPQQTSMYTRWRNSASGSLDILEWSANNVVNAANGLEHPTLLHIHLARIVLFSPFQTICDLAYGMTKEDSSISSAQMTDLRAAIRRWVNEDSSKARLAALHSGALLRHLHAFHTSGFYEPSAVMLATLTLWAYGSFATTSTSAGSRIQRRYSDTQIAPISIAIDQLLEPEVVRSFVRDGRTMVPTLRGVGSIRGPGGPERVLVEGSKLVSEIGRWGSGRKVRRILNNL</sequence>
<dbReference type="InterPro" id="IPR036236">
    <property type="entry name" value="Znf_C2H2_sf"/>
</dbReference>
<dbReference type="Pfam" id="PF04082">
    <property type="entry name" value="Fungal_trans"/>
    <property type="match status" value="1"/>
</dbReference>
<dbReference type="GO" id="GO:0006351">
    <property type="term" value="P:DNA-templated transcription"/>
    <property type="evidence" value="ECO:0007669"/>
    <property type="project" value="InterPro"/>
</dbReference>
<feature type="domain" description="C2H2-type" evidence="9">
    <location>
        <begin position="30"/>
        <end position="57"/>
    </location>
</feature>
<dbReference type="Gene3D" id="4.10.240.10">
    <property type="entry name" value="Zn(2)-C6 fungal-type DNA-binding domain"/>
    <property type="match status" value="1"/>
</dbReference>
<evidence type="ECO:0000256" key="7">
    <source>
        <dbReference type="SAM" id="MobiDB-lite"/>
    </source>
</evidence>
<feature type="region of interest" description="Disordered" evidence="7">
    <location>
        <begin position="100"/>
        <end position="124"/>
    </location>
</feature>
<keyword evidence="1" id="KW-0479">Metal-binding</keyword>
<dbReference type="SUPFAM" id="SSF57667">
    <property type="entry name" value="beta-beta-alpha zinc fingers"/>
    <property type="match status" value="1"/>
</dbReference>
<dbReference type="GO" id="GO:0003677">
    <property type="term" value="F:DNA binding"/>
    <property type="evidence" value="ECO:0007669"/>
    <property type="project" value="InterPro"/>
</dbReference>
<dbReference type="EMBL" id="KL584709">
    <property type="protein sequence ID" value="KEQ73478.1"/>
    <property type="molecule type" value="Genomic_DNA"/>
</dbReference>
<keyword evidence="5" id="KW-0539">Nucleus</keyword>
<feature type="domain" description="C2H2-type" evidence="9">
    <location>
        <begin position="2"/>
        <end position="29"/>
    </location>
</feature>
<dbReference type="RefSeq" id="XP_013427371.1">
    <property type="nucleotide sequence ID" value="XM_013571917.1"/>
</dbReference>
<dbReference type="SUPFAM" id="SSF57701">
    <property type="entry name" value="Zn2/Cys6 DNA-binding domain"/>
    <property type="match status" value="1"/>
</dbReference>
<dbReference type="InterPro" id="IPR001138">
    <property type="entry name" value="Zn2Cys6_DnaBD"/>
</dbReference>
<dbReference type="GeneID" id="25408159"/>
<keyword evidence="2" id="KW-0862">Zinc</keyword>
<organism evidence="10 11">
    <name type="scientific">Aureobasidium namibiae CBS 147.97</name>
    <dbReference type="NCBI Taxonomy" id="1043004"/>
    <lineage>
        <taxon>Eukaryota</taxon>
        <taxon>Fungi</taxon>
        <taxon>Dikarya</taxon>
        <taxon>Ascomycota</taxon>
        <taxon>Pezizomycotina</taxon>
        <taxon>Dothideomycetes</taxon>
        <taxon>Dothideomycetidae</taxon>
        <taxon>Dothideales</taxon>
        <taxon>Saccotheciaceae</taxon>
        <taxon>Aureobasidium</taxon>
    </lineage>
</organism>
<feature type="non-terminal residue" evidence="10">
    <location>
        <position position="833"/>
    </location>
</feature>
<dbReference type="GO" id="GO:0000981">
    <property type="term" value="F:DNA-binding transcription factor activity, RNA polymerase II-specific"/>
    <property type="evidence" value="ECO:0007669"/>
    <property type="project" value="InterPro"/>
</dbReference>
<dbReference type="PANTHER" id="PTHR47660:SF7">
    <property type="entry name" value="TRANSCRIPTION FACTOR WITH C2H2 AND ZN(2)-CYS(6) DNA BINDING DOMAIN (EUROFUNG)"/>
    <property type="match status" value="1"/>
</dbReference>
<evidence type="ECO:0000259" key="9">
    <source>
        <dbReference type="PROSITE" id="PS50157"/>
    </source>
</evidence>
<evidence type="ECO:0000313" key="10">
    <source>
        <dbReference type="EMBL" id="KEQ73478.1"/>
    </source>
</evidence>
<dbReference type="Gene3D" id="3.30.160.60">
    <property type="entry name" value="Classic Zinc Finger"/>
    <property type="match status" value="1"/>
</dbReference>
<evidence type="ECO:0000256" key="3">
    <source>
        <dbReference type="ARBA" id="ARBA00023015"/>
    </source>
</evidence>
<dbReference type="InterPro" id="IPR007219">
    <property type="entry name" value="XnlR_reg_dom"/>
</dbReference>
<accession>A0A074WK71</accession>
<protein>
    <submittedName>
        <fullName evidence="10">Uncharacterized protein</fullName>
    </submittedName>
</protein>
<dbReference type="HOGENOM" id="CLU_003864_1_0_1"/>
<dbReference type="STRING" id="1043004.A0A074WK71"/>
<evidence type="ECO:0000259" key="8">
    <source>
        <dbReference type="PROSITE" id="PS50048"/>
    </source>
</evidence>
<gene>
    <name evidence="10" type="ORF">M436DRAFT_26265</name>
</gene>
<dbReference type="AlphaFoldDB" id="A0A074WK71"/>